<dbReference type="AlphaFoldDB" id="A0A7X2LW24"/>
<name>A0A7X2LW24_9BURK</name>
<protein>
    <submittedName>
        <fullName evidence="1">Uncharacterized protein</fullName>
    </submittedName>
</protein>
<keyword evidence="2" id="KW-1185">Reference proteome</keyword>
<organism evidence="1 2">
    <name type="scientific">Pseudoduganella rivuli</name>
    <dbReference type="NCBI Taxonomy" id="2666085"/>
    <lineage>
        <taxon>Bacteria</taxon>
        <taxon>Pseudomonadati</taxon>
        <taxon>Pseudomonadota</taxon>
        <taxon>Betaproteobacteria</taxon>
        <taxon>Burkholderiales</taxon>
        <taxon>Oxalobacteraceae</taxon>
        <taxon>Telluria group</taxon>
        <taxon>Pseudoduganella</taxon>
    </lineage>
</organism>
<accession>A0A7X2LW24</accession>
<sequence>MAISPYAAWMLAQEARSMLARLSRVRPFALIEPMVPAAALSPASQAAIEAHLAQGRRELRRLVDGYLAWLRGPAGRNSSAAEAQRRFTVLRLKFNAALAQFDLFNDVITQRSEHENGVWLSGLDVVSDDALRLPGKPYTAPPVICYLDRGPGAAIRRARTRLPGGGDNPVAIIRVPRERMVGSGIASSLVHEVGHQGAALLDLVNSLRPVLQGMQRGASGPPRVWRLWERWISEIVADFWSLARVGVVATLGLMGVVSLPRVFVFRLDTEDPHPMPWLRVKLSCAMGQLLYPHPQWRRLAELWESYYPLTGLPPALRRLMRQLQDSMPALARLLARHRPAALRGRALGLALGVQQRQPRRLALLFSLWRRAPQRLYDAPPSLAFAVIGQARADGRLDPEEESALLARLLTHWALRSTLDTGRRSAVCAVGS</sequence>
<dbReference type="Proteomes" id="UP000446768">
    <property type="component" value="Unassembled WGS sequence"/>
</dbReference>
<reference evidence="1 2" key="1">
    <citation type="submission" date="2019-11" db="EMBL/GenBank/DDBJ databases">
        <title>Novel species isolated from a subtropical stream in China.</title>
        <authorList>
            <person name="Lu H."/>
        </authorList>
    </citation>
    <scope>NUCLEOTIDE SEQUENCE [LARGE SCALE GENOMIC DNA]</scope>
    <source>
        <strain evidence="1 2">FT92W</strain>
    </source>
</reference>
<comment type="caution">
    <text evidence="1">The sequence shown here is derived from an EMBL/GenBank/DDBJ whole genome shotgun (WGS) entry which is preliminary data.</text>
</comment>
<proteinExistence type="predicted"/>
<dbReference type="EMBL" id="WKJJ01000016">
    <property type="protein sequence ID" value="MRV74717.1"/>
    <property type="molecule type" value="Genomic_DNA"/>
</dbReference>
<gene>
    <name evidence="1" type="ORF">GJ700_23680</name>
</gene>
<evidence type="ECO:0000313" key="1">
    <source>
        <dbReference type="EMBL" id="MRV74717.1"/>
    </source>
</evidence>
<evidence type="ECO:0000313" key="2">
    <source>
        <dbReference type="Proteomes" id="UP000446768"/>
    </source>
</evidence>
<dbReference type="RefSeq" id="WP_154378567.1">
    <property type="nucleotide sequence ID" value="NZ_WKJJ01000016.1"/>
</dbReference>